<dbReference type="InterPro" id="IPR007168">
    <property type="entry name" value="Phageshock_PspC_N"/>
</dbReference>
<feature type="compositionally biased region" description="Polar residues" evidence="6">
    <location>
        <begin position="127"/>
        <end position="137"/>
    </location>
</feature>
<evidence type="ECO:0000256" key="5">
    <source>
        <dbReference type="ARBA" id="ARBA00023136"/>
    </source>
</evidence>
<feature type="region of interest" description="Disordered" evidence="6">
    <location>
        <begin position="83"/>
        <end position="145"/>
    </location>
</feature>
<evidence type="ECO:0000256" key="6">
    <source>
        <dbReference type="SAM" id="MobiDB-lite"/>
    </source>
</evidence>
<gene>
    <name evidence="9" type="ORF">ACFQ3W_18190</name>
</gene>
<evidence type="ECO:0000313" key="10">
    <source>
        <dbReference type="Proteomes" id="UP001597262"/>
    </source>
</evidence>
<keyword evidence="10" id="KW-1185">Reference proteome</keyword>
<keyword evidence="3 7" id="KW-0812">Transmembrane</keyword>
<keyword evidence="5 7" id="KW-0472">Membrane</keyword>
<feature type="transmembrane region" description="Helical" evidence="7">
    <location>
        <begin position="12"/>
        <end position="32"/>
    </location>
</feature>
<evidence type="ECO:0000256" key="7">
    <source>
        <dbReference type="SAM" id="Phobius"/>
    </source>
</evidence>
<feature type="transmembrane region" description="Helical" evidence="7">
    <location>
        <begin position="38"/>
        <end position="58"/>
    </location>
</feature>
<dbReference type="RefSeq" id="WP_379320665.1">
    <property type="nucleotide sequence ID" value="NZ_JBHTLM010000014.1"/>
</dbReference>
<reference evidence="10" key="1">
    <citation type="journal article" date="2019" name="Int. J. Syst. Evol. Microbiol.">
        <title>The Global Catalogue of Microorganisms (GCM) 10K type strain sequencing project: providing services to taxonomists for standard genome sequencing and annotation.</title>
        <authorList>
            <consortium name="The Broad Institute Genomics Platform"/>
            <consortium name="The Broad Institute Genome Sequencing Center for Infectious Disease"/>
            <person name="Wu L."/>
            <person name="Ma J."/>
        </authorList>
    </citation>
    <scope>NUCLEOTIDE SEQUENCE [LARGE SCALE GENOMIC DNA]</scope>
    <source>
        <strain evidence="10">CCUG 59189</strain>
    </source>
</reference>
<accession>A0ABW3S0K5</accession>
<proteinExistence type="predicted"/>
<evidence type="ECO:0000256" key="1">
    <source>
        <dbReference type="ARBA" id="ARBA00004162"/>
    </source>
</evidence>
<sequence>MGNRLYRSRRDKWISGLIGGLGEYFGISTVALRLLALISIPVTGGTTIFIYFIAALVISKEPYPPQDPYYNGGWPGGGYNSSYGPKPNDYYNDPRFGTRPPYGNTNGNPYGSRPPQSQYGTGAPGSSFGTNETSNLDSMMEDIEKKAMKKELEELRKKLSNYEKGEV</sequence>
<organism evidence="9 10">
    <name type="scientific">Paenibacillus puldeungensis</name>
    <dbReference type="NCBI Taxonomy" id="696536"/>
    <lineage>
        <taxon>Bacteria</taxon>
        <taxon>Bacillati</taxon>
        <taxon>Bacillota</taxon>
        <taxon>Bacilli</taxon>
        <taxon>Bacillales</taxon>
        <taxon>Paenibacillaceae</taxon>
        <taxon>Paenibacillus</taxon>
    </lineage>
</organism>
<protein>
    <submittedName>
        <fullName evidence="9">PspC domain-containing protein</fullName>
    </submittedName>
</protein>
<feature type="domain" description="Phage shock protein PspC N-terminal" evidence="8">
    <location>
        <begin position="4"/>
        <end position="61"/>
    </location>
</feature>
<comment type="subcellular location">
    <subcellularLocation>
        <location evidence="1">Cell membrane</location>
        <topology evidence="1">Single-pass membrane protein</topology>
    </subcellularLocation>
</comment>
<evidence type="ECO:0000313" key="9">
    <source>
        <dbReference type="EMBL" id="MFD1178224.1"/>
    </source>
</evidence>
<dbReference type="Pfam" id="PF04024">
    <property type="entry name" value="PspC"/>
    <property type="match status" value="1"/>
</dbReference>
<keyword evidence="2" id="KW-1003">Cell membrane</keyword>
<evidence type="ECO:0000259" key="8">
    <source>
        <dbReference type="Pfam" id="PF04024"/>
    </source>
</evidence>
<feature type="compositionally biased region" description="Polar residues" evidence="6">
    <location>
        <begin position="103"/>
        <end position="120"/>
    </location>
</feature>
<dbReference type="PANTHER" id="PTHR33885:SF3">
    <property type="entry name" value="PHAGE SHOCK PROTEIN C"/>
    <property type="match status" value="1"/>
</dbReference>
<evidence type="ECO:0000256" key="3">
    <source>
        <dbReference type="ARBA" id="ARBA00022692"/>
    </source>
</evidence>
<name>A0ABW3S0K5_9BACL</name>
<keyword evidence="4 7" id="KW-1133">Transmembrane helix</keyword>
<comment type="caution">
    <text evidence="9">The sequence shown here is derived from an EMBL/GenBank/DDBJ whole genome shotgun (WGS) entry which is preliminary data.</text>
</comment>
<dbReference type="PANTHER" id="PTHR33885">
    <property type="entry name" value="PHAGE SHOCK PROTEIN C"/>
    <property type="match status" value="1"/>
</dbReference>
<evidence type="ECO:0000256" key="2">
    <source>
        <dbReference type="ARBA" id="ARBA00022475"/>
    </source>
</evidence>
<dbReference type="EMBL" id="JBHTLM010000014">
    <property type="protein sequence ID" value="MFD1178224.1"/>
    <property type="molecule type" value="Genomic_DNA"/>
</dbReference>
<evidence type="ECO:0000256" key="4">
    <source>
        <dbReference type="ARBA" id="ARBA00022989"/>
    </source>
</evidence>
<dbReference type="Proteomes" id="UP001597262">
    <property type="component" value="Unassembled WGS sequence"/>
</dbReference>
<dbReference type="InterPro" id="IPR052027">
    <property type="entry name" value="PspC"/>
</dbReference>